<evidence type="ECO:0000256" key="8">
    <source>
        <dbReference type="ARBA" id="ARBA00022884"/>
    </source>
</evidence>
<keyword evidence="5 9" id="KW-0378">Hydrolase</keyword>
<dbReference type="InterPro" id="IPR025313">
    <property type="entry name" value="SPB4-like_CTE"/>
</dbReference>
<keyword evidence="6 9" id="KW-0347">Helicase</keyword>
<dbReference type="EMBL" id="JAFNEN010000083">
    <property type="protein sequence ID" value="KAG8195629.1"/>
    <property type="molecule type" value="Genomic_DNA"/>
</dbReference>
<dbReference type="Pfam" id="PF00270">
    <property type="entry name" value="DEAD"/>
    <property type="match status" value="1"/>
</dbReference>
<dbReference type="InterPro" id="IPR011545">
    <property type="entry name" value="DEAD/DEAH_box_helicase_dom"/>
</dbReference>
<evidence type="ECO:0000259" key="13">
    <source>
        <dbReference type="PROSITE" id="PS51194"/>
    </source>
</evidence>
<feature type="compositionally biased region" description="Polar residues" evidence="10">
    <location>
        <begin position="1053"/>
        <end position="1062"/>
    </location>
</feature>
<comment type="similarity">
    <text evidence="9">Belongs to the DEAD box helicase family.</text>
</comment>
<dbReference type="SMART" id="SM00487">
    <property type="entry name" value="DEXDc"/>
    <property type="match status" value="1"/>
</dbReference>
<protein>
    <recommendedName>
        <fullName evidence="9">ATP-dependent RNA helicase</fullName>
        <ecNumber evidence="9">3.6.4.13</ecNumber>
    </recommendedName>
</protein>
<gene>
    <name evidence="14" type="ORF">JTE90_017921</name>
</gene>
<dbReference type="CDD" id="cd18787">
    <property type="entry name" value="SF2_C_DEAD"/>
    <property type="match status" value="1"/>
</dbReference>
<dbReference type="GO" id="GO:0005524">
    <property type="term" value="F:ATP binding"/>
    <property type="evidence" value="ECO:0007669"/>
    <property type="project" value="UniProtKB-UniRule"/>
</dbReference>
<dbReference type="Pfam" id="PF00271">
    <property type="entry name" value="Helicase_C"/>
    <property type="match status" value="1"/>
</dbReference>
<sequence length="1124" mass="125462">MLKNVLAEIVLLSIISCVLISGQDELPEEGSSQTYLNQLRTYFDQLLEYGKWEVNRKARKILPALATLPASVPDKSLETFKKFVTKLVEMTTNMLKEDNVKLKVKYQLFTPSNQYDAFNLKFTFDSFQNAPFDPDLETKVLIHGYRETLPMSSIYFDIKNKLLEEGSYNVIIVDWTHHSSNSFEPTARNAFFVGIQLAKFLFSLQNYHQISTQSIHIIAYGLGCHVGGMNYHQISTQSIHIIAYGLGCHVGGMVGKMTPEIGRITGLDATGFLYDDLPSLLKLASTDAEFVDAIHTSSNSEASGIGTSNNYGDIDFFPNGGSLQPGCTYGNKYINKDKKITIIKERTDINICNHERALFLFMESISDCPFEAVNCESFGDFIGGNCPPRSSAIANMGFQAEKIDHEVEHPSYMLFTFERCSWLIELQFFVHKFFEEMVEKMDDNDNLMFNLSSAPAFKKSKAIKSSQHVVESPKTSTQPKPAGKIKGKFKKKEGSSPNKSSQGTRNTSGNFHFSSLFTSNPVSEPLVVQKQKSSSETLFSDKNFSDLDVHPHIVSCLKSRLEIEKLTKVQEQTIPILLGGQDALVKSCTGSGKTLSYAVPILHKLQEAEPTIKRADGVCALVIVPTRELAVQCYETFAVLTNAFTRIVAGCLTGGEKMKSEKSRLRKGINILVATPGRLLDHLDRTACLTLEHISWLVIDEADKLLEQSFKNDIAKIIEKCNPNRQSILLSATLSKEVENLAGITLSNPVHVDLSANNAKKDTEFQDLSVPSNLRQFLVVVPPKLRLAILSGFIIDNCLRGQCKAVIFFCSQNSVDFHHALLNDALAPFLLKKDYQCKFFKLHGNMKQEDRTQVCSSFKAAKEGVLLCTDVAARGLDLPSVNWIVQYTAPPSAEIYVHRVGRTARIGKKGSSLMFLLPSENKFSNLLAERKINFEELPSSQLLQATVLISDLLMLRGKETAEICATALQTRYEKVVSAEKILHQMARDAFASYIRSYASYPKDIRHILPFHSLHLGHLAKSFCLREAPSNLNCPLPGQWKSAHGRNRSESRSRPGTKNSNFESRNRSDSRSKVKNANFEPLSTSTSKKFNSGKIFSKPVKRSILDVSEFGSGLSDLQFSKKKKK</sequence>
<feature type="region of interest" description="Disordered" evidence="10">
    <location>
        <begin position="1036"/>
        <end position="1091"/>
    </location>
</feature>
<feature type="domain" description="Helicase ATP-binding" evidence="12">
    <location>
        <begin position="574"/>
        <end position="752"/>
    </location>
</feature>
<feature type="signal peptide" evidence="11">
    <location>
        <begin position="1"/>
        <end position="22"/>
    </location>
</feature>
<evidence type="ECO:0000256" key="4">
    <source>
        <dbReference type="ARBA" id="ARBA00022741"/>
    </source>
</evidence>
<dbReference type="GO" id="GO:0005576">
    <property type="term" value="C:extracellular region"/>
    <property type="evidence" value="ECO:0007669"/>
    <property type="project" value="UniProtKB-SubCell"/>
</dbReference>
<keyword evidence="4 9" id="KW-0547">Nucleotide-binding</keyword>
<dbReference type="PROSITE" id="PS51192">
    <property type="entry name" value="HELICASE_ATP_BIND_1"/>
    <property type="match status" value="1"/>
</dbReference>
<dbReference type="InterPro" id="IPR014001">
    <property type="entry name" value="Helicase_ATP-bd"/>
</dbReference>
<evidence type="ECO:0000256" key="2">
    <source>
        <dbReference type="ARBA" id="ARBA00010701"/>
    </source>
</evidence>
<comment type="similarity">
    <text evidence="2">Belongs to the AB hydrolase superfamily. Lipase family.</text>
</comment>
<dbReference type="GO" id="GO:0003723">
    <property type="term" value="F:RNA binding"/>
    <property type="evidence" value="ECO:0007669"/>
    <property type="project" value="UniProtKB-UniRule"/>
</dbReference>
<feature type="chain" id="PRO_5043641746" description="ATP-dependent RNA helicase" evidence="11">
    <location>
        <begin position="23"/>
        <end position="1124"/>
    </location>
</feature>
<keyword evidence="8 9" id="KW-0694">RNA-binding</keyword>
<dbReference type="PRINTS" id="PR00821">
    <property type="entry name" value="TAGLIPASE"/>
</dbReference>
<feature type="compositionally biased region" description="Polar residues" evidence="10">
    <location>
        <begin position="1080"/>
        <end position="1089"/>
    </location>
</feature>
<dbReference type="Pfam" id="PF13959">
    <property type="entry name" value="CTE_SPB4"/>
    <property type="match status" value="1"/>
</dbReference>
<dbReference type="SUPFAM" id="SSF52540">
    <property type="entry name" value="P-loop containing nucleoside triphosphate hydrolases"/>
    <property type="match status" value="1"/>
</dbReference>
<dbReference type="InterPro" id="IPR029058">
    <property type="entry name" value="AB_hydrolase_fold"/>
</dbReference>
<evidence type="ECO:0000256" key="5">
    <source>
        <dbReference type="ARBA" id="ARBA00022801"/>
    </source>
</evidence>
<dbReference type="SMART" id="SM00490">
    <property type="entry name" value="HELICc"/>
    <property type="match status" value="1"/>
</dbReference>
<reference evidence="14 15" key="1">
    <citation type="journal article" date="2022" name="Nat. Ecol. Evol.">
        <title>A masculinizing supergene underlies an exaggerated male reproductive morph in a spider.</title>
        <authorList>
            <person name="Hendrickx F."/>
            <person name="De Corte Z."/>
            <person name="Sonet G."/>
            <person name="Van Belleghem S.M."/>
            <person name="Kostlbacher S."/>
            <person name="Vangestel C."/>
        </authorList>
    </citation>
    <scope>NUCLEOTIDE SEQUENCE [LARGE SCALE GENOMIC DNA]</scope>
    <source>
        <strain evidence="14">W744_W776</strain>
    </source>
</reference>
<keyword evidence="11" id="KW-0732">Signal</keyword>
<proteinExistence type="inferred from homology"/>
<comment type="caution">
    <text evidence="14">The sequence shown here is derived from an EMBL/GenBank/DDBJ whole genome shotgun (WGS) entry which is preliminary data.</text>
</comment>
<dbReference type="InterPro" id="IPR013818">
    <property type="entry name" value="Lipase"/>
</dbReference>
<feature type="compositionally biased region" description="Polar residues" evidence="10">
    <location>
        <begin position="495"/>
        <end position="507"/>
    </location>
</feature>
<evidence type="ECO:0000256" key="7">
    <source>
        <dbReference type="ARBA" id="ARBA00022840"/>
    </source>
</evidence>
<dbReference type="Pfam" id="PF00151">
    <property type="entry name" value="Lipase"/>
    <property type="match status" value="1"/>
</dbReference>
<dbReference type="GO" id="GO:0016298">
    <property type="term" value="F:lipase activity"/>
    <property type="evidence" value="ECO:0007669"/>
    <property type="project" value="InterPro"/>
</dbReference>
<dbReference type="Proteomes" id="UP000827092">
    <property type="component" value="Unassembled WGS sequence"/>
</dbReference>
<comment type="subcellular location">
    <subcellularLocation>
        <location evidence="1">Secreted</location>
    </subcellularLocation>
</comment>
<dbReference type="GO" id="GO:0003724">
    <property type="term" value="F:RNA helicase activity"/>
    <property type="evidence" value="ECO:0007669"/>
    <property type="project" value="UniProtKB-EC"/>
</dbReference>
<keyword evidence="3" id="KW-0964">Secreted</keyword>
<keyword evidence="7 9" id="KW-0067">ATP-binding</keyword>
<comment type="catalytic activity">
    <reaction evidence="9">
        <text>ATP + H2O = ADP + phosphate + H(+)</text>
        <dbReference type="Rhea" id="RHEA:13065"/>
        <dbReference type="ChEBI" id="CHEBI:15377"/>
        <dbReference type="ChEBI" id="CHEBI:15378"/>
        <dbReference type="ChEBI" id="CHEBI:30616"/>
        <dbReference type="ChEBI" id="CHEBI:43474"/>
        <dbReference type="ChEBI" id="CHEBI:456216"/>
        <dbReference type="EC" id="3.6.4.13"/>
    </reaction>
</comment>
<feature type="compositionally biased region" description="Polar residues" evidence="10">
    <location>
        <begin position="465"/>
        <end position="479"/>
    </location>
</feature>
<feature type="domain" description="Helicase C-terminal" evidence="13">
    <location>
        <begin position="773"/>
        <end position="954"/>
    </location>
</feature>
<comment type="domain">
    <text evidence="9">The Q motif is unique to and characteristic of the DEAD box family of RNA helicases and controls ATP binding and hydrolysis.</text>
</comment>
<dbReference type="InterPro" id="IPR000629">
    <property type="entry name" value="RNA-helicase_DEAD-box_CS"/>
</dbReference>
<evidence type="ECO:0000313" key="15">
    <source>
        <dbReference type="Proteomes" id="UP000827092"/>
    </source>
</evidence>
<dbReference type="InterPro" id="IPR027417">
    <property type="entry name" value="P-loop_NTPase"/>
</dbReference>
<dbReference type="PROSITE" id="PS51194">
    <property type="entry name" value="HELICASE_CTER"/>
    <property type="match status" value="1"/>
</dbReference>
<dbReference type="AlphaFoldDB" id="A0AAV6VG88"/>
<name>A0AAV6VG88_9ARAC</name>
<evidence type="ECO:0000256" key="11">
    <source>
        <dbReference type="SAM" id="SignalP"/>
    </source>
</evidence>
<evidence type="ECO:0000259" key="12">
    <source>
        <dbReference type="PROSITE" id="PS51192"/>
    </source>
</evidence>
<dbReference type="InterPro" id="IPR000734">
    <property type="entry name" value="TAG_lipase"/>
</dbReference>
<dbReference type="EC" id="3.6.4.13" evidence="9"/>
<evidence type="ECO:0000256" key="9">
    <source>
        <dbReference type="RuleBase" id="RU365068"/>
    </source>
</evidence>
<dbReference type="PROSITE" id="PS00039">
    <property type="entry name" value="DEAD_ATP_HELICASE"/>
    <property type="match status" value="1"/>
</dbReference>
<organism evidence="14 15">
    <name type="scientific">Oedothorax gibbosus</name>
    <dbReference type="NCBI Taxonomy" id="931172"/>
    <lineage>
        <taxon>Eukaryota</taxon>
        <taxon>Metazoa</taxon>
        <taxon>Ecdysozoa</taxon>
        <taxon>Arthropoda</taxon>
        <taxon>Chelicerata</taxon>
        <taxon>Arachnida</taxon>
        <taxon>Araneae</taxon>
        <taxon>Araneomorphae</taxon>
        <taxon>Entelegynae</taxon>
        <taxon>Araneoidea</taxon>
        <taxon>Linyphiidae</taxon>
        <taxon>Erigoninae</taxon>
        <taxon>Oedothorax</taxon>
    </lineage>
</organism>
<dbReference type="Gene3D" id="3.40.50.300">
    <property type="entry name" value="P-loop containing nucleotide triphosphate hydrolases"/>
    <property type="match status" value="2"/>
</dbReference>
<dbReference type="SMART" id="SM01178">
    <property type="entry name" value="DUF4217"/>
    <property type="match status" value="1"/>
</dbReference>
<evidence type="ECO:0000313" key="14">
    <source>
        <dbReference type="EMBL" id="KAG8195629.1"/>
    </source>
</evidence>
<keyword evidence="15" id="KW-1185">Reference proteome</keyword>
<dbReference type="InterPro" id="IPR001650">
    <property type="entry name" value="Helicase_C-like"/>
</dbReference>
<dbReference type="SUPFAM" id="SSF53474">
    <property type="entry name" value="alpha/beta-Hydrolases"/>
    <property type="match status" value="1"/>
</dbReference>
<evidence type="ECO:0000256" key="6">
    <source>
        <dbReference type="ARBA" id="ARBA00022806"/>
    </source>
</evidence>
<evidence type="ECO:0000256" key="3">
    <source>
        <dbReference type="ARBA" id="ARBA00022525"/>
    </source>
</evidence>
<feature type="region of interest" description="Disordered" evidence="10">
    <location>
        <begin position="465"/>
        <end position="507"/>
    </location>
</feature>
<accession>A0AAV6VG88</accession>
<evidence type="ECO:0000256" key="1">
    <source>
        <dbReference type="ARBA" id="ARBA00004613"/>
    </source>
</evidence>
<dbReference type="Gene3D" id="3.40.50.1820">
    <property type="entry name" value="alpha/beta hydrolase"/>
    <property type="match status" value="2"/>
</dbReference>
<comment type="function">
    <text evidence="9">RNA helicase.</text>
</comment>
<evidence type="ECO:0000256" key="10">
    <source>
        <dbReference type="SAM" id="MobiDB-lite"/>
    </source>
</evidence>
<dbReference type="PANTHER" id="PTHR24031">
    <property type="entry name" value="RNA HELICASE"/>
    <property type="match status" value="1"/>
</dbReference>